<dbReference type="Gene3D" id="3.40.50.300">
    <property type="entry name" value="P-loop containing nucleotide triphosphate hydrolases"/>
    <property type="match status" value="2"/>
</dbReference>
<dbReference type="InterPro" id="IPR041677">
    <property type="entry name" value="DNA2/NAM7_AAA_11"/>
</dbReference>
<proteinExistence type="inferred from homology"/>
<evidence type="ECO:0000313" key="16">
    <source>
        <dbReference type="EMBL" id="KIY47323.1"/>
    </source>
</evidence>
<dbReference type="InterPro" id="IPR027417">
    <property type="entry name" value="P-loop_NTPase"/>
</dbReference>
<dbReference type="GO" id="GO:0031047">
    <property type="term" value="P:regulatory ncRNA-mediated gene silencing"/>
    <property type="evidence" value="ECO:0007669"/>
    <property type="project" value="UniProtKB-KW"/>
</dbReference>
<comment type="catalytic activity">
    <reaction evidence="13">
        <text>ATP + H2O = ADP + phosphate + H(+)</text>
        <dbReference type="Rhea" id="RHEA:13065"/>
        <dbReference type="ChEBI" id="CHEBI:15377"/>
        <dbReference type="ChEBI" id="CHEBI:15378"/>
        <dbReference type="ChEBI" id="CHEBI:30616"/>
        <dbReference type="ChEBI" id="CHEBI:43474"/>
        <dbReference type="ChEBI" id="CHEBI:456216"/>
        <dbReference type="EC" id="3.6.4.13"/>
    </reaction>
</comment>
<dbReference type="InterPro" id="IPR013087">
    <property type="entry name" value="Znf_C2H2_type"/>
</dbReference>
<dbReference type="InterPro" id="IPR026122">
    <property type="entry name" value="MOV-10/SDE3_DEXXQ/H-box"/>
</dbReference>
<evidence type="ECO:0000256" key="4">
    <source>
        <dbReference type="ARBA" id="ARBA00022490"/>
    </source>
</evidence>
<evidence type="ECO:0000256" key="11">
    <source>
        <dbReference type="ARBA" id="ARBA00022840"/>
    </source>
</evidence>
<evidence type="ECO:0000256" key="14">
    <source>
        <dbReference type="PROSITE-ProRule" id="PRU00042"/>
    </source>
</evidence>
<evidence type="ECO:0000256" key="13">
    <source>
        <dbReference type="ARBA" id="ARBA00047984"/>
    </source>
</evidence>
<evidence type="ECO:0000256" key="12">
    <source>
        <dbReference type="ARBA" id="ARBA00023158"/>
    </source>
</evidence>
<dbReference type="EC" id="3.6.4.13" evidence="3"/>
<name>A0A0D7A967_9AGAR</name>
<dbReference type="Pfam" id="PF13087">
    <property type="entry name" value="AAA_12"/>
    <property type="match status" value="1"/>
</dbReference>
<dbReference type="CDD" id="cd18808">
    <property type="entry name" value="SF1_C_Upf1"/>
    <property type="match status" value="1"/>
</dbReference>
<dbReference type="OrthoDB" id="6513042at2759"/>
<dbReference type="GO" id="GO:0003723">
    <property type="term" value="F:RNA binding"/>
    <property type="evidence" value="ECO:0007669"/>
    <property type="project" value="InterPro"/>
</dbReference>
<dbReference type="PROSITE" id="PS50157">
    <property type="entry name" value="ZINC_FINGER_C2H2_2"/>
    <property type="match status" value="1"/>
</dbReference>
<sequence length="1000" mass="112360">MLTCEPCQRMFVSQEAYSGHLRSKNHVKETDGAWLFCPVCDIYVLGLRPWKEHVGGAKHVKAHVAKGMPPDVQPQEPRTVPGHEYCTTCRMHVPQHIWARHPSTPRHLKKAQSARYRSALDEAEKDKLGVVIEGEGDFGVLSTTDGKKGQTKRLALRLTSPAQISVVDYVFSSHRGDVKHCSPSQFSVALAGKSRTLVSGERPLHLDVSFRQGFLGSYQDRLEIKFEDRKHGRQFVIVRNFEAVVGDQHDHDQFGARSVYVPRKVVEEREPETNVIPEPPMPAFEAATKYVVSLPKAAIPRHIEDILSQKSNGEVMRKFKQLLPKSLNTFSYAQYFKPLLWAEEYKMNRDLEFYDIPDATLKKSGKHYSLNVPGLAEKRPSVLKGDTLLVRRVDGPPGTWFSGRVNDIRETTVELSFHSSLQWTQSQRYVVRFKPNRTPWRRQHQALDRPFDEERATFPRTVDVPLSAPGADHRLPLKNALVRDNERQLQAVTSILRLPKGSLPFIIFGPPGTGKTVTIVEAILQILDKSTDTCVMACAPSNSAADIIATRLKEALPAGVTLFRHYAVSRSPAAVPESLRDCICTTEGGLFTCPPRAQVQKYRVVVSTCVSASVFAGVGVPRGHYSHIFVDEAGQATECEVAVPIRTIAGPDTNIILSGDPKQLGPIIRSGIAQQLGLEQSMIERLMKLDAYELPTRQGRSVVKLTKNFRSHISILKYPNERFYNNELTQCADPKIIKTYHGWPHLPNRNFPIIFHAISGQEAREASSPSFFNVHEITQVKEYVRLLKSTRGSFRTASEDIGVITPYHAQCLKIRKALAEDRDTGDMKEKVGSVEMFQGDERRVIIISTVRSSRDFIEYDLKHTLGFVANPRRFNGKYLLTGGFKTLVLITTDTILTVAVTRAKALLIIVGDPHVLQLDSLWRQFLNYVHDNGGWTGIPIPWDPNEPVDDANAYDQDVAQSAQAEMDRLMKALEVTTRGNVVVEDDETGANIDREWRDIE</sequence>
<dbReference type="InterPro" id="IPR041679">
    <property type="entry name" value="DNA2/NAM7-like_C"/>
</dbReference>
<evidence type="ECO:0000256" key="6">
    <source>
        <dbReference type="ARBA" id="ARBA00022741"/>
    </source>
</evidence>
<comment type="similarity">
    <text evidence="2">Belongs to the DNA2/NAM7 helicase family. SDE3 subfamily.</text>
</comment>
<keyword evidence="11" id="KW-0067">ATP-binding</keyword>
<keyword evidence="17" id="KW-1185">Reference proteome</keyword>
<keyword evidence="8" id="KW-0378">Hydrolase</keyword>
<dbReference type="GO" id="GO:0005524">
    <property type="term" value="F:ATP binding"/>
    <property type="evidence" value="ECO:0007669"/>
    <property type="project" value="UniProtKB-KW"/>
</dbReference>
<dbReference type="Pfam" id="PF12171">
    <property type="entry name" value="zf-C2H2_jaz"/>
    <property type="match status" value="1"/>
</dbReference>
<evidence type="ECO:0000256" key="8">
    <source>
        <dbReference type="ARBA" id="ARBA00022801"/>
    </source>
</evidence>
<dbReference type="GO" id="GO:0016787">
    <property type="term" value="F:hydrolase activity"/>
    <property type="evidence" value="ECO:0007669"/>
    <property type="project" value="UniProtKB-KW"/>
</dbReference>
<dbReference type="Pfam" id="PF13086">
    <property type="entry name" value="AAA_11"/>
    <property type="match status" value="2"/>
</dbReference>
<dbReference type="GO" id="GO:0008270">
    <property type="term" value="F:zinc ion binding"/>
    <property type="evidence" value="ECO:0007669"/>
    <property type="project" value="UniProtKB-KW"/>
</dbReference>
<dbReference type="Proteomes" id="UP000054144">
    <property type="component" value="Unassembled WGS sequence"/>
</dbReference>
<dbReference type="PANTHER" id="PTHR45418:SF1">
    <property type="entry name" value="CANCER_TESTIS ANTIGEN 55"/>
    <property type="match status" value="1"/>
</dbReference>
<dbReference type="PANTHER" id="PTHR45418">
    <property type="entry name" value="CANCER/TESTIS ANTIGEN 55"/>
    <property type="match status" value="1"/>
</dbReference>
<dbReference type="InterPro" id="IPR049080">
    <property type="entry name" value="MOV-10-like_beta-barrel"/>
</dbReference>
<feature type="domain" description="C2H2-type" evidence="15">
    <location>
        <begin position="2"/>
        <end position="31"/>
    </location>
</feature>
<keyword evidence="6" id="KW-0547">Nucleotide-binding</keyword>
<dbReference type="EMBL" id="KN881952">
    <property type="protein sequence ID" value="KIY47323.1"/>
    <property type="molecule type" value="Genomic_DNA"/>
</dbReference>
<dbReference type="GO" id="GO:0032574">
    <property type="term" value="F:5'-3' RNA helicase activity"/>
    <property type="evidence" value="ECO:0007669"/>
    <property type="project" value="InterPro"/>
</dbReference>
<protein>
    <recommendedName>
        <fullName evidence="3">RNA helicase</fullName>
        <ecNumber evidence="3">3.6.4.13</ecNumber>
    </recommendedName>
</protein>
<keyword evidence="4" id="KW-0963">Cytoplasm</keyword>
<reference evidence="16 17" key="1">
    <citation type="journal article" date="2015" name="Fungal Genet. Biol.">
        <title>Evolution of novel wood decay mechanisms in Agaricales revealed by the genome sequences of Fistulina hepatica and Cylindrobasidium torrendii.</title>
        <authorList>
            <person name="Floudas D."/>
            <person name="Held B.W."/>
            <person name="Riley R."/>
            <person name="Nagy L.G."/>
            <person name="Koehler G."/>
            <person name="Ransdell A.S."/>
            <person name="Younus H."/>
            <person name="Chow J."/>
            <person name="Chiniquy J."/>
            <person name="Lipzen A."/>
            <person name="Tritt A."/>
            <person name="Sun H."/>
            <person name="Haridas S."/>
            <person name="LaButti K."/>
            <person name="Ohm R.A."/>
            <person name="Kues U."/>
            <person name="Blanchette R.A."/>
            <person name="Grigoriev I.V."/>
            <person name="Minto R.E."/>
            <person name="Hibbett D.S."/>
        </authorList>
    </citation>
    <scope>NUCLEOTIDE SEQUENCE [LARGE SCALE GENOMIC DNA]</scope>
    <source>
        <strain evidence="16 17">ATCC 64428</strain>
    </source>
</reference>
<comment type="subcellular location">
    <subcellularLocation>
        <location evidence="1">Cytoplasm</location>
    </subcellularLocation>
</comment>
<dbReference type="AlphaFoldDB" id="A0A0D7A967"/>
<keyword evidence="10" id="KW-0862">Zinc</keyword>
<gene>
    <name evidence="16" type="ORF">FISHEDRAFT_74776</name>
</gene>
<dbReference type="CDD" id="cd18038">
    <property type="entry name" value="DEXXQc_Helz-like"/>
    <property type="match status" value="1"/>
</dbReference>
<evidence type="ECO:0000256" key="9">
    <source>
        <dbReference type="ARBA" id="ARBA00022806"/>
    </source>
</evidence>
<evidence type="ECO:0000256" key="3">
    <source>
        <dbReference type="ARBA" id="ARBA00012552"/>
    </source>
</evidence>
<accession>A0A0D7A967</accession>
<keyword evidence="5" id="KW-0479">Metal-binding</keyword>
<evidence type="ECO:0000256" key="5">
    <source>
        <dbReference type="ARBA" id="ARBA00022723"/>
    </source>
</evidence>
<evidence type="ECO:0000256" key="7">
    <source>
        <dbReference type="ARBA" id="ARBA00022771"/>
    </source>
</evidence>
<dbReference type="SUPFAM" id="SSF52540">
    <property type="entry name" value="P-loop containing nucleoside triphosphate hydrolases"/>
    <property type="match status" value="1"/>
</dbReference>
<evidence type="ECO:0000256" key="10">
    <source>
        <dbReference type="ARBA" id="ARBA00022833"/>
    </source>
</evidence>
<keyword evidence="9 16" id="KW-0347">Helicase</keyword>
<dbReference type="GO" id="GO:0005737">
    <property type="term" value="C:cytoplasm"/>
    <property type="evidence" value="ECO:0007669"/>
    <property type="project" value="UniProtKB-SubCell"/>
</dbReference>
<keyword evidence="12" id="KW-0943">RNA-mediated gene silencing</keyword>
<keyword evidence="7 14" id="KW-0863">Zinc-finger</keyword>
<evidence type="ECO:0000313" key="17">
    <source>
        <dbReference type="Proteomes" id="UP000054144"/>
    </source>
</evidence>
<dbReference type="PROSITE" id="PS00028">
    <property type="entry name" value="ZINC_FINGER_C2H2_1"/>
    <property type="match status" value="1"/>
</dbReference>
<evidence type="ECO:0000259" key="15">
    <source>
        <dbReference type="PROSITE" id="PS50157"/>
    </source>
</evidence>
<evidence type="ECO:0000256" key="1">
    <source>
        <dbReference type="ARBA" id="ARBA00004496"/>
    </source>
</evidence>
<organism evidence="16 17">
    <name type="scientific">Fistulina hepatica ATCC 64428</name>
    <dbReference type="NCBI Taxonomy" id="1128425"/>
    <lineage>
        <taxon>Eukaryota</taxon>
        <taxon>Fungi</taxon>
        <taxon>Dikarya</taxon>
        <taxon>Basidiomycota</taxon>
        <taxon>Agaricomycotina</taxon>
        <taxon>Agaricomycetes</taxon>
        <taxon>Agaricomycetidae</taxon>
        <taxon>Agaricales</taxon>
        <taxon>Fistulinaceae</taxon>
        <taxon>Fistulina</taxon>
    </lineage>
</organism>
<dbReference type="InterPro" id="IPR047187">
    <property type="entry name" value="SF1_C_Upf1"/>
</dbReference>
<evidence type="ECO:0000256" key="2">
    <source>
        <dbReference type="ARBA" id="ARBA00005601"/>
    </source>
</evidence>
<dbReference type="InterPro" id="IPR022755">
    <property type="entry name" value="Znf_C2H2_jaz"/>
</dbReference>
<dbReference type="Pfam" id="PF21634">
    <property type="entry name" value="MOV-10_beta-barrel"/>
    <property type="match status" value="1"/>
</dbReference>